<evidence type="ECO:0000256" key="2">
    <source>
        <dbReference type="ARBA" id="ARBA00022737"/>
    </source>
</evidence>
<dbReference type="EMBL" id="CAUOFW020006724">
    <property type="protein sequence ID" value="CAK9175958.1"/>
    <property type="molecule type" value="Genomic_DNA"/>
</dbReference>
<dbReference type="Gene3D" id="3.30.160.60">
    <property type="entry name" value="Classic Zinc Finger"/>
    <property type="match status" value="2"/>
</dbReference>
<dbReference type="GO" id="GO:0006355">
    <property type="term" value="P:regulation of DNA-templated transcription"/>
    <property type="evidence" value="ECO:0007669"/>
    <property type="project" value="UniProtKB-ARBA"/>
</dbReference>
<dbReference type="Pfam" id="PF00096">
    <property type="entry name" value="zf-C2H2"/>
    <property type="match status" value="1"/>
</dbReference>
<keyword evidence="1" id="KW-0479">Metal-binding</keyword>
<dbReference type="Pfam" id="PF22992">
    <property type="entry name" value="C2CH-4th_BIRD-IDD"/>
    <property type="match status" value="1"/>
</dbReference>
<feature type="compositionally biased region" description="Low complexity" evidence="8">
    <location>
        <begin position="222"/>
        <end position="235"/>
    </location>
</feature>
<dbReference type="InterPro" id="IPR013087">
    <property type="entry name" value="Znf_C2H2_type"/>
</dbReference>
<evidence type="ECO:0000256" key="3">
    <source>
        <dbReference type="ARBA" id="ARBA00022771"/>
    </source>
</evidence>
<dbReference type="PANTHER" id="PTHR10593:SF181">
    <property type="entry name" value="C2H2-TYPE DOMAIN-CONTAINING PROTEIN"/>
    <property type="match status" value="1"/>
</dbReference>
<protein>
    <recommendedName>
        <fullName evidence="9">C2H2-type domain-containing protein</fullName>
    </recommendedName>
</protein>
<sequence length="480" mass="52651">MATNRFVCEICNKGFQRDQNLQLHRRGHNLPWKLRQRTSTEVKKRVYICPEPSCVHHNPARALGDLTGIKKHYSRKHGEKKWKCDKCSKKYAVQSDWKAHQKTCGTREYKCDCGTIFSRRDSFITHRAFCDALAEENNKVNQGLMNSMGSNLQGQMPDLMSSMPINSNTSMGVSEFNNYDLKNPLKSPPQELIPTPFKPMNMAGGMFSSSSGTLLGGPRNVSSSSSGLQLSSNSPSSFNYLQDAKNGGQLSGSAHMSATALLQKAAQMGATASNNMNSSMMQKSFVSNMAGPDQISSSRPPSYGGIQQHDSSYENFQTHPDQSTLVGINGGGFTTQLLQKNQQEVSQLFDSGSATSAMNDMGLFSGMLMAGGGGDQNHGFMKNLENEDNSSSLIHGRTAIRRSPTSPSGFGGKAGRGNDMLTVDFLGIGGSRPPNFHEQQQQQQRLDLEAMSQQRMQVMDPFHQQLSHGDSAMEKSMWNA</sequence>
<evidence type="ECO:0000313" key="11">
    <source>
        <dbReference type="Proteomes" id="UP001642360"/>
    </source>
</evidence>
<proteinExistence type="predicted"/>
<evidence type="ECO:0000259" key="9">
    <source>
        <dbReference type="PROSITE" id="PS50157"/>
    </source>
</evidence>
<dbReference type="FunFam" id="3.30.160.60:FF:000449">
    <property type="entry name" value="Zinc finger protein MAGPIE"/>
    <property type="match status" value="1"/>
</dbReference>
<reference evidence="10 11" key="1">
    <citation type="submission" date="2024-02" db="EMBL/GenBank/DDBJ databases">
        <authorList>
            <person name="Vignale AGUSTIN F."/>
            <person name="Sosa J E."/>
            <person name="Modenutti C."/>
        </authorList>
    </citation>
    <scope>NUCLEOTIDE SEQUENCE [LARGE SCALE GENOMIC DNA]</scope>
</reference>
<evidence type="ECO:0000256" key="6">
    <source>
        <dbReference type="ARBA" id="ARBA00023163"/>
    </source>
</evidence>
<gene>
    <name evidence="10" type="ORF">ILEXP_LOCUS45784</name>
</gene>
<dbReference type="InterPro" id="IPR055185">
    <property type="entry name" value="C2CH-4th_BIRD-IDD"/>
</dbReference>
<keyword evidence="3 7" id="KW-0863">Zinc-finger</keyword>
<evidence type="ECO:0000256" key="8">
    <source>
        <dbReference type="SAM" id="MobiDB-lite"/>
    </source>
</evidence>
<dbReference type="SUPFAM" id="SSF57667">
    <property type="entry name" value="beta-beta-alpha zinc fingers"/>
    <property type="match status" value="1"/>
</dbReference>
<dbReference type="FunFam" id="3.30.160.60:FF:000131">
    <property type="entry name" value="protein indeterminate-domain 5, chloroplastic-like"/>
    <property type="match status" value="1"/>
</dbReference>
<keyword evidence="4" id="KW-0862">Zinc</keyword>
<evidence type="ECO:0000256" key="7">
    <source>
        <dbReference type="PROSITE-ProRule" id="PRU00042"/>
    </source>
</evidence>
<name>A0ABC8U2H1_9AQUA</name>
<evidence type="ECO:0000256" key="5">
    <source>
        <dbReference type="ARBA" id="ARBA00023015"/>
    </source>
</evidence>
<dbReference type="Pfam" id="PF22996">
    <property type="entry name" value="C2H2-2nd_BIRD-IDD"/>
    <property type="match status" value="1"/>
</dbReference>
<dbReference type="SMART" id="SM00355">
    <property type="entry name" value="ZnF_C2H2"/>
    <property type="match status" value="3"/>
</dbReference>
<dbReference type="Pfam" id="PF22995">
    <property type="entry name" value="C2CH-3rd_BIRD-IDD"/>
    <property type="match status" value="1"/>
</dbReference>
<dbReference type="PANTHER" id="PTHR10593">
    <property type="entry name" value="SERINE/THREONINE-PROTEIN KINASE RIO"/>
    <property type="match status" value="1"/>
</dbReference>
<accession>A0ABC8U2H1</accession>
<organism evidence="10 11">
    <name type="scientific">Ilex paraguariensis</name>
    <name type="common">yerba mate</name>
    <dbReference type="NCBI Taxonomy" id="185542"/>
    <lineage>
        <taxon>Eukaryota</taxon>
        <taxon>Viridiplantae</taxon>
        <taxon>Streptophyta</taxon>
        <taxon>Embryophyta</taxon>
        <taxon>Tracheophyta</taxon>
        <taxon>Spermatophyta</taxon>
        <taxon>Magnoliopsida</taxon>
        <taxon>eudicotyledons</taxon>
        <taxon>Gunneridae</taxon>
        <taxon>Pentapetalae</taxon>
        <taxon>asterids</taxon>
        <taxon>campanulids</taxon>
        <taxon>Aquifoliales</taxon>
        <taxon>Aquifoliaceae</taxon>
        <taxon>Ilex</taxon>
    </lineage>
</organism>
<dbReference type="PROSITE" id="PS00028">
    <property type="entry name" value="ZINC_FINGER_C2H2_1"/>
    <property type="match status" value="1"/>
</dbReference>
<keyword evidence="6" id="KW-0804">Transcription</keyword>
<dbReference type="PROSITE" id="PS50157">
    <property type="entry name" value="ZINC_FINGER_C2H2_2"/>
    <property type="match status" value="1"/>
</dbReference>
<dbReference type="InterPro" id="IPR055187">
    <property type="entry name" value="C2CH-3rd_BIRD-IDD"/>
</dbReference>
<feature type="region of interest" description="Disordered" evidence="8">
    <location>
        <begin position="216"/>
        <end position="235"/>
    </location>
</feature>
<comment type="caution">
    <text evidence="10">The sequence shown here is derived from an EMBL/GenBank/DDBJ whole genome shotgun (WGS) entry which is preliminary data.</text>
</comment>
<dbReference type="Proteomes" id="UP001642360">
    <property type="component" value="Unassembled WGS sequence"/>
</dbReference>
<dbReference type="InterPro" id="IPR036236">
    <property type="entry name" value="Znf_C2H2_sf"/>
</dbReference>
<dbReference type="InterPro" id="IPR055186">
    <property type="entry name" value="C2H2-2nd_BIRD-IDD"/>
</dbReference>
<dbReference type="AlphaFoldDB" id="A0ABC8U2H1"/>
<evidence type="ECO:0000256" key="1">
    <source>
        <dbReference type="ARBA" id="ARBA00022723"/>
    </source>
</evidence>
<keyword evidence="2" id="KW-0677">Repeat</keyword>
<feature type="domain" description="C2H2-type" evidence="9">
    <location>
        <begin position="6"/>
        <end position="28"/>
    </location>
</feature>
<keyword evidence="11" id="KW-1185">Reference proteome</keyword>
<evidence type="ECO:0000256" key="4">
    <source>
        <dbReference type="ARBA" id="ARBA00022833"/>
    </source>
</evidence>
<evidence type="ECO:0000313" key="10">
    <source>
        <dbReference type="EMBL" id="CAK9175958.1"/>
    </source>
</evidence>
<keyword evidence="5" id="KW-0805">Transcription regulation</keyword>
<dbReference type="GO" id="GO:0008270">
    <property type="term" value="F:zinc ion binding"/>
    <property type="evidence" value="ECO:0007669"/>
    <property type="project" value="UniProtKB-KW"/>
</dbReference>
<dbReference type="InterPro" id="IPR031140">
    <property type="entry name" value="IDD1-16"/>
</dbReference>